<feature type="region of interest" description="Disordered" evidence="1">
    <location>
        <begin position="35"/>
        <end position="57"/>
    </location>
</feature>
<evidence type="ECO:0000256" key="1">
    <source>
        <dbReference type="SAM" id="MobiDB-lite"/>
    </source>
</evidence>
<sequence length="114" mass="11937">MTTTPPPPAAGDELVAAWEEVLDVLERDAHTAAELAGDPRHDGAPALAAWTPPAPGGPVPDVLVDRVRELLELQAAVRADLDRAMVENRGSLADLARTASPTRLRAAAYVDVSA</sequence>
<accession>A0A2P2CJK7</accession>
<name>A0A2P2CJK7_9ZZZZ</name>
<protein>
    <submittedName>
        <fullName evidence="2">Uncharacterized protein</fullName>
    </submittedName>
</protein>
<evidence type="ECO:0000313" key="2">
    <source>
        <dbReference type="EMBL" id="CUR62158.1"/>
    </source>
</evidence>
<organism evidence="2">
    <name type="scientific">metagenome</name>
    <dbReference type="NCBI Taxonomy" id="256318"/>
    <lineage>
        <taxon>unclassified sequences</taxon>
        <taxon>metagenomes</taxon>
    </lineage>
</organism>
<dbReference type="EMBL" id="CZKB01000027">
    <property type="protein sequence ID" value="CUR62158.1"/>
    <property type="molecule type" value="Genomic_DNA"/>
</dbReference>
<dbReference type="AlphaFoldDB" id="A0A2P2CJK7"/>
<proteinExistence type="predicted"/>
<reference evidence="2" key="1">
    <citation type="submission" date="2015-08" db="EMBL/GenBank/DDBJ databases">
        <authorList>
            <person name="Babu N.S."/>
            <person name="Beckwith C.J."/>
            <person name="Beseler K.G."/>
            <person name="Brison A."/>
            <person name="Carone J.V."/>
            <person name="Caskin T.P."/>
            <person name="Diamond M."/>
            <person name="Durham M.E."/>
            <person name="Foxe J.M."/>
            <person name="Go M."/>
            <person name="Henderson B.A."/>
            <person name="Jones I.B."/>
            <person name="McGettigan J.A."/>
            <person name="Micheletti S.J."/>
            <person name="Nasrallah M.E."/>
            <person name="Ortiz D."/>
            <person name="Piller C.R."/>
            <person name="Privatt S.R."/>
            <person name="Schneider S.L."/>
            <person name="Sharp S."/>
            <person name="Smith T.C."/>
            <person name="Stanton J.D."/>
            <person name="Ullery H.E."/>
            <person name="Wilson R.J."/>
            <person name="Serrano M.G."/>
            <person name="Buck G."/>
            <person name="Lee V."/>
            <person name="Wang Y."/>
            <person name="Carvalho R."/>
            <person name="Voegtly L."/>
            <person name="Shi R."/>
            <person name="Duckworth R."/>
            <person name="Johnson A."/>
            <person name="Loviza R."/>
            <person name="Walstead R."/>
            <person name="Shah Z."/>
            <person name="Kiflezghi M."/>
            <person name="Wade K."/>
            <person name="Ball S.L."/>
            <person name="Bradley K.W."/>
            <person name="Asai D.J."/>
            <person name="Bowman C.A."/>
            <person name="Russell D.A."/>
            <person name="Pope W.H."/>
            <person name="Jacobs-Sera D."/>
            <person name="Hendrix R.W."/>
            <person name="Hatfull G.F."/>
        </authorList>
    </citation>
    <scope>NUCLEOTIDE SEQUENCE</scope>
</reference>
<gene>
    <name evidence="2" type="ORF">NOCA170104</name>
</gene>